<organism evidence="4 5">
    <name type="scientific">Tetrahymena thermophila (strain SB210)</name>
    <dbReference type="NCBI Taxonomy" id="312017"/>
    <lineage>
        <taxon>Eukaryota</taxon>
        <taxon>Sar</taxon>
        <taxon>Alveolata</taxon>
        <taxon>Ciliophora</taxon>
        <taxon>Intramacronucleata</taxon>
        <taxon>Oligohymenophorea</taxon>
        <taxon>Hymenostomatida</taxon>
        <taxon>Tetrahymenina</taxon>
        <taxon>Tetrahymenidae</taxon>
        <taxon>Tetrahymena</taxon>
    </lineage>
</organism>
<dbReference type="OMA" id="CTQINSH"/>
<reference evidence="5" key="1">
    <citation type="journal article" date="2006" name="PLoS Biol.">
        <title>Macronuclear genome sequence of the ciliate Tetrahymena thermophila, a model eukaryote.</title>
        <authorList>
            <person name="Eisen J.A."/>
            <person name="Coyne R.S."/>
            <person name="Wu M."/>
            <person name="Wu D."/>
            <person name="Thiagarajan M."/>
            <person name="Wortman J.R."/>
            <person name="Badger J.H."/>
            <person name="Ren Q."/>
            <person name="Amedeo P."/>
            <person name="Jones K.M."/>
            <person name="Tallon L.J."/>
            <person name="Delcher A.L."/>
            <person name="Salzberg S.L."/>
            <person name="Silva J.C."/>
            <person name="Haas B.J."/>
            <person name="Majoros W.H."/>
            <person name="Farzad M."/>
            <person name="Carlton J.M."/>
            <person name="Smith R.K. Jr."/>
            <person name="Garg J."/>
            <person name="Pearlman R.E."/>
            <person name="Karrer K.M."/>
            <person name="Sun L."/>
            <person name="Manning G."/>
            <person name="Elde N.C."/>
            <person name="Turkewitz A.P."/>
            <person name="Asai D.J."/>
            <person name="Wilkes D.E."/>
            <person name="Wang Y."/>
            <person name="Cai H."/>
            <person name="Collins K."/>
            <person name="Stewart B.A."/>
            <person name="Lee S.R."/>
            <person name="Wilamowska K."/>
            <person name="Weinberg Z."/>
            <person name="Ruzzo W.L."/>
            <person name="Wloga D."/>
            <person name="Gaertig J."/>
            <person name="Frankel J."/>
            <person name="Tsao C.-C."/>
            <person name="Gorovsky M.A."/>
            <person name="Keeling P.J."/>
            <person name="Waller R.F."/>
            <person name="Patron N.J."/>
            <person name="Cherry J.M."/>
            <person name="Stover N.A."/>
            <person name="Krieger C.J."/>
            <person name="del Toro C."/>
            <person name="Ryder H.F."/>
            <person name="Williamson S.C."/>
            <person name="Barbeau R.A."/>
            <person name="Hamilton E.P."/>
            <person name="Orias E."/>
        </authorList>
    </citation>
    <scope>NUCLEOTIDE SEQUENCE [LARGE SCALE GENOMIC DNA]</scope>
    <source>
        <strain evidence="5">SB210</strain>
    </source>
</reference>
<feature type="compositionally biased region" description="Polar residues" evidence="2">
    <location>
        <begin position="796"/>
        <end position="817"/>
    </location>
</feature>
<keyword evidence="1" id="KW-0175">Coiled coil</keyword>
<feature type="compositionally biased region" description="Low complexity" evidence="2">
    <location>
        <begin position="818"/>
        <end position="844"/>
    </location>
</feature>
<dbReference type="OrthoDB" id="313567at2759"/>
<accession>Q22BJ9</accession>
<feature type="region of interest" description="Disordered" evidence="2">
    <location>
        <begin position="562"/>
        <end position="588"/>
    </location>
</feature>
<name>Q22BJ9_TETTS</name>
<evidence type="ECO:0000313" key="4">
    <source>
        <dbReference type="EMBL" id="EAR82667.1"/>
    </source>
</evidence>
<dbReference type="SUPFAM" id="SSF109993">
    <property type="entry name" value="VPS9 domain"/>
    <property type="match status" value="1"/>
</dbReference>
<gene>
    <name evidence="4" type="ORF">TTHERM_01099140</name>
</gene>
<dbReference type="InParanoid" id="Q22BJ9"/>
<dbReference type="KEGG" id="tet:TTHERM_01099140"/>
<feature type="region of interest" description="Disordered" evidence="2">
    <location>
        <begin position="661"/>
        <end position="767"/>
    </location>
</feature>
<dbReference type="Pfam" id="PF02204">
    <property type="entry name" value="VPS9"/>
    <property type="match status" value="1"/>
</dbReference>
<evidence type="ECO:0000256" key="1">
    <source>
        <dbReference type="SAM" id="Coils"/>
    </source>
</evidence>
<dbReference type="PANTHER" id="PTHR24170:SF3">
    <property type="entry name" value="CHROMOSOME UNDETERMINED SCAFFOLD_166, WHOLE GENOME SHOTGUN SEQUENCE"/>
    <property type="match status" value="1"/>
</dbReference>
<dbReference type="GeneID" id="7846208"/>
<feature type="compositionally biased region" description="Low complexity" evidence="2">
    <location>
        <begin position="709"/>
        <end position="731"/>
    </location>
</feature>
<proteinExistence type="predicted"/>
<sequence length="1073" mass="125516">MGQKSSSKINGQKYQNDQKAQLKNTIKNKLKQYNNQIKQKIENNYSISNFNSNTYIAYNIKKKSDPKNQFTWFEYAEDECELIYNQKPYQWIEQTLRLLKYMKNDSKVFEFQKTQIISLIYTIETMTELDYLLDVPMEQYEDFFAEEELEEIVEGQIDEYNRTLKQQNPLFLSNISNNQESPIQNENQRSYSQNILLNQGELMPKVNIIEYNDQRLSCQKQHNQLQSNDKSQSVGKEKNISIFNTDDLMNENNTIIQQENNNNKAFQKDDKNIGTLIERIPIFEEELQENINGTKIDTNLMRSEIFTIMADQHANVLQYNDNLEQRQQLRERNQNIISQMNNNTLLLNNAAAVAYQENLNQIGNNQSNNNNYIQQRDSQHQINIQQNEIYIDALKMVNFYKRISNFLEKSLDEKLNGLRAIKKLYKKYFMEKYSSLLIKLQNQGKMEVQEDLIDEMLKDILQFIHFFLYCVIFFYDLDNILPQKKYSQLVNKENLWNFLVNIFFADDEIYNVCFELTQASLIEKEKNLQSKMINLDKVLPHHLEIHPKFCLNNKTIEWAKQQVQNQQQKNQNQPQGQLSPQQNQASANGQTINHIHKNNNQTNQLNKQSESPNSIRLSAKNQPSNYTNNIRLSQQHIAQNQPKKQLEMLEEESEIFLMNQNSKSSSCISQPKYDNNEKSQVSKHAQNKENQNSMCKNKSSDKQSVSPKTNQESTTQASSNQNSNSYQTTEQVLGREKRILSQSKCKYNQRDSDPYRVSMQDQDGKDEILEETCIPKISQLEERDSSSFIYNNKQQTKSHVMNVSSPKSQNCCYSPNGQNKNQISNKNSSKSNSSKNSKQSSSSQDIRLTQYNSNNAFRHQTNYLKIQRKNSLDQNCPYYKAIKKLQNLTFYNSPVHKMKLLVQCFELIPQCVSEFYEKNIDYLEQNLIASDDLINILVFIVLKSKCTQINSHLKLISSFLSKSTQQSKIGYYCTTLQIVCGYLESDKIYENVESLRTKSEFFNKTILQMNNSYLRKSNFNQSIDIASQSRIVSIEKLEFQNGIDNQQNGIQITAQPQISEEITTNVFENVVIV</sequence>
<dbReference type="Gene3D" id="1.20.1050.80">
    <property type="entry name" value="VPS9 domain"/>
    <property type="match status" value="1"/>
</dbReference>
<feature type="compositionally biased region" description="Polar residues" evidence="2">
    <location>
        <begin position="661"/>
        <end position="708"/>
    </location>
</feature>
<feature type="coiled-coil region" evidence="1">
    <location>
        <begin position="16"/>
        <end position="43"/>
    </location>
</feature>
<dbReference type="InterPro" id="IPR003123">
    <property type="entry name" value="VPS9"/>
</dbReference>
<feature type="region of interest" description="Disordered" evidence="2">
    <location>
        <begin position="602"/>
        <end position="626"/>
    </location>
</feature>
<feature type="compositionally biased region" description="Polar residues" evidence="2">
    <location>
        <begin position="609"/>
        <end position="626"/>
    </location>
</feature>
<feature type="region of interest" description="Disordered" evidence="2">
    <location>
        <begin position="796"/>
        <end position="846"/>
    </location>
</feature>
<dbReference type="PANTHER" id="PTHR24170">
    <property type="entry name" value="ANKYRIN REPEAT DOMAIN-CONTAINING PROTEIN 27"/>
    <property type="match status" value="1"/>
</dbReference>
<feature type="domain" description="VPS9" evidence="3">
    <location>
        <begin position="842"/>
        <end position="992"/>
    </location>
</feature>
<dbReference type="InterPro" id="IPR037191">
    <property type="entry name" value="VPS9_dom_sf"/>
</dbReference>
<dbReference type="RefSeq" id="XP_001030330.1">
    <property type="nucleotide sequence ID" value="XM_001030330.3"/>
</dbReference>
<evidence type="ECO:0000259" key="3">
    <source>
        <dbReference type="PROSITE" id="PS51205"/>
    </source>
</evidence>
<evidence type="ECO:0000313" key="5">
    <source>
        <dbReference type="Proteomes" id="UP000009168"/>
    </source>
</evidence>
<dbReference type="Proteomes" id="UP000009168">
    <property type="component" value="Unassembled WGS sequence"/>
</dbReference>
<dbReference type="InterPro" id="IPR051248">
    <property type="entry name" value="UPF0507/Ank_repeat_27"/>
</dbReference>
<feature type="compositionally biased region" description="Low complexity" evidence="2">
    <location>
        <begin position="562"/>
        <end position="584"/>
    </location>
</feature>
<protein>
    <submittedName>
        <fullName evidence="4">Vacuolar sorting protein 9, VPS9 domain protein</fullName>
    </submittedName>
</protein>
<dbReference type="HOGENOM" id="CLU_287373_0_0_1"/>
<dbReference type="AlphaFoldDB" id="Q22BJ9"/>
<evidence type="ECO:0000256" key="2">
    <source>
        <dbReference type="SAM" id="MobiDB-lite"/>
    </source>
</evidence>
<keyword evidence="5" id="KW-1185">Reference proteome</keyword>
<dbReference type="EMBL" id="GG662602">
    <property type="protein sequence ID" value="EAR82667.1"/>
    <property type="molecule type" value="Genomic_DNA"/>
</dbReference>
<dbReference type="PROSITE" id="PS51205">
    <property type="entry name" value="VPS9"/>
    <property type="match status" value="1"/>
</dbReference>